<keyword evidence="3" id="KW-1185">Reference proteome</keyword>
<name>A0ABU6WAI3_9FABA</name>
<proteinExistence type="predicted"/>
<feature type="compositionally biased region" description="Low complexity" evidence="1">
    <location>
        <begin position="82"/>
        <end position="98"/>
    </location>
</feature>
<feature type="region of interest" description="Disordered" evidence="1">
    <location>
        <begin position="1"/>
        <end position="110"/>
    </location>
</feature>
<feature type="compositionally biased region" description="Basic residues" evidence="1">
    <location>
        <begin position="19"/>
        <end position="28"/>
    </location>
</feature>
<organism evidence="2 3">
    <name type="scientific">Stylosanthes scabra</name>
    <dbReference type="NCBI Taxonomy" id="79078"/>
    <lineage>
        <taxon>Eukaryota</taxon>
        <taxon>Viridiplantae</taxon>
        <taxon>Streptophyta</taxon>
        <taxon>Embryophyta</taxon>
        <taxon>Tracheophyta</taxon>
        <taxon>Spermatophyta</taxon>
        <taxon>Magnoliopsida</taxon>
        <taxon>eudicotyledons</taxon>
        <taxon>Gunneridae</taxon>
        <taxon>Pentapetalae</taxon>
        <taxon>rosids</taxon>
        <taxon>fabids</taxon>
        <taxon>Fabales</taxon>
        <taxon>Fabaceae</taxon>
        <taxon>Papilionoideae</taxon>
        <taxon>50 kb inversion clade</taxon>
        <taxon>dalbergioids sensu lato</taxon>
        <taxon>Dalbergieae</taxon>
        <taxon>Pterocarpus clade</taxon>
        <taxon>Stylosanthes</taxon>
    </lineage>
</organism>
<evidence type="ECO:0000313" key="2">
    <source>
        <dbReference type="EMBL" id="MED6181903.1"/>
    </source>
</evidence>
<feature type="compositionally biased region" description="Polar residues" evidence="1">
    <location>
        <begin position="1"/>
        <end position="14"/>
    </location>
</feature>
<dbReference type="EMBL" id="JASCZI010181326">
    <property type="protein sequence ID" value="MED6181903.1"/>
    <property type="molecule type" value="Genomic_DNA"/>
</dbReference>
<dbReference type="Proteomes" id="UP001341840">
    <property type="component" value="Unassembled WGS sequence"/>
</dbReference>
<reference evidence="2 3" key="1">
    <citation type="journal article" date="2023" name="Plants (Basel)">
        <title>Bridging the Gap: Combining Genomics and Transcriptomics Approaches to Understand Stylosanthes scabra, an Orphan Legume from the Brazilian Caatinga.</title>
        <authorList>
            <person name="Ferreira-Neto J.R.C."/>
            <person name="da Silva M.D."/>
            <person name="Binneck E."/>
            <person name="de Melo N.F."/>
            <person name="da Silva R.H."/>
            <person name="de Melo A.L.T.M."/>
            <person name="Pandolfi V."/>
            <person name="Bustamante F.O."/>
            <person name="Brasileiro-Vidal A.C."/>
            <person name="Benko-Iseppon A.M."/>
        </authorList>
    </citation>
    <scope>NUCLEOTIDE SEQUENCE [LARGE SCALE GENOMIC DNA]</scope>
    <source>
        <tissue evidence="2">Leaves</tissue>
    </source>
</reference>
<accession>A0ABU6WAI3</accession>
<protein>
    <submittedName>
        <fullName evidence="2">Uncharacterized protein</fullName>
    </submittedName>
</protein>
<sequence length="149" mass="16019">MANPNPVNVNNSTMDPVAKARKQKKKIPKPGVRVKPPKKKAQTDEIPIPRNAPNAEEHGNRSSQASVALGLQANQRMKKPIVRPQIPPTTTTTEGTPATRPPLTSPSSNLHNIAPTGVLVETMAATSSGTAARLYRFIPIPGFRPPKLK</sequence>
<evidence type="ECO:0000256" key="1">
    <source>
        <dbReference type="SAM" id="MobiDB-lite"/>
    </source>
</evidence>
<gene>
    <name evidence="2" type="ORF">PIB30_023745</name>
</gene>
<comment type="caution">
    <text evidence="2">The sequence shown here is derived from an EMBL/GenBank/DDBJ whole genome shotgun (WGS) entry which is preliminary data.</text>
</comment>
<evidence type="ECO:0000313" key="3">
    <source>
        <dbReference type="Proteomes" id="UP001341840"/>
    </source>
</evidence>